<dbReference type="GO" id="GO:0005975">
    <property type="term" value="P:carbohydrate metabolic process"/>
    <property type="evidence" value="ECO:0007669"/>
    <property type="project" value="InterPro"/>
</dbReference>
<feature type="signal peptide" evidence="1">
    <location>
        <begin position="1"/>
        <end position="34"/>
    </location>
</feature>
<dbReference type="Gene3D" id="1.50.10.10">
    <property type="match status" value="1"/>
</dbReference>
<evidence type="ECO:0000313" key="2">
    <source>
        <dbReference type="EMBL" id="GGF64774.1"/>
    </source>
</evidence>
<organism evidence="2 3">
    <name type="scientific">Terasakiella brassicae</name>
    <dbReference type="NCBI Taxonomy" id="1634917"/>
    <lineage>
        <taxon>Bacteria</taxon>
        <taxon>Pseudomonadati</taxon>
        <taxon>Pseudomonadota</taxon>
        <taxon>Alphaproteobacteria</taxon>
        <taxon>Rhodospirillales</taxon>
        <taxon>Terasakiellaceae</taxon>
        <taxon>Terasakiella</taxon>
    </lineage>
</organism>
<dbReference type="InterPro" id="IPR008928">
    <property type="entry name" value="6-hairpin_glycosidase_sf"/>
</dbReference>
<dbReference type="SUPFAM" id="SSF48208">
    <property type="entry name" value="Six-hairpin glycosidases"/>
    <property type="match status" value="1"/>
</dbReference>
<dbReference type="Proteomes" id="UP000632498">
    <property type="component" value="Unassembled WGS sequence"/>
</dbReference>
<dbReference type="EMBL" id="BMHV01000011">
    <property type="protein sequence ID" value="GGF64774.1"/>
    <property type="molecule type" value="Genomic_DNA"/>
</dbReference>
<name>A0A917C1U7_9PROT</name>
<gene>
    <name evidence="2" type="ORF">GCM10011332_18550</name>
</gene>
<evidence type="ECO:0000256" key="1">
    <source>
        <dbReference type="SAM" id="SignalP"/>
    </source>
</evidence>
<keyword evidence="3" id="KW-1185">Reference proteome</keyword>
<reference evidence="2" key="1">
    <citation type="journal article" date="2014" name="Int. J. Syst. Evol. Microbiol.">
        <title>Complete genome sequence of Corynebacterium casei LMG S-19264T (=DSM 44701T), isolated from a smear-ripened cheese.</title>
        <authorList>
            <consortium name="US DOE Joint Genome Institute (JGI-PGF)"/>
            <person name="Walter F."/>
            <person name="Albersmeier A."/>
            <person name="Kalinowski J."/>
            <person name="Ruckert C."/>
        </authorList>
    </citation>
    <scope>NUCLEOTIDE SEQUENCE</scope>
    <source>
        <strain evidence="2">CGMCC 1.15254</strain>
    </source>
</reference>
<comment type="caution">
    <text evidence="2">The sequence shown here is derived from an EMBL/GenBank/DDBJ whole genome shotgun (WGS) entry which is preliminary data.</text>
</comment>
<feature type="chain" id="PRO_5038023993" evidence="1">
    <location>
        <begin position="35"/>
        <end position="687"/>
    </location>
</feature>
<proteinExistence type="predicted"/>
<keyword evidence="1" id="KW-0732">Signal</keyword>
<dbReference type="AlphaFoldDB" id="A0A917C1U7"/>
<sequence length="687" mass="74082">MIIIRNKLIGIQMSKTLKFLSLTSALALSSAAFANGVKVEVVDKTFNPGGGFLAYTEFELSGEPLAESLGLDLDVLDPVALNKPTAFDYTAGIESYEYSEEAMYAVNYQSKMGPHLANGPLNAKRGGTPESLGKRFIELSASVAFPTEEIPLNMYPVTFPYRKGMPEFAGPVDTATVNTDEVEMLDATGKTSKVKVDIPAYFRDYASLAWIESGMDKSFNPAAVGGQMLKDVMWSQDFLGGMHTVEGDEEVEATSSDMDADGKHALGVSSADGFNGVILTEITWDKLLTLKNQFGYDGKQLGTKITSTYDPANGPVWFPANVAVSEKMVNGTKAIGDLKVTDGRSTLRDTWMLLWPLSEVYAFSDQRSANTNQNPAFLSVFDGAPFPSAPAANTDTDLNNDVESDDPFSVVSVLANAAFKNLDALHFDAKAGTLVDDVIGQNVTTFDAAYALQALTIFQRSQDALPVGYASAAAGESLNTERGQRALEMIKAQADFIVDKLIAKNGLAVDSYDLNDGAGKSQTIGTQFAVIRGLAAAMTATGDERYKEAARKVYDQVEAQMFDKDTGTYANVIGQPTQYTPYTVAAVSAGLRSLMLDLRNEEGENNPNLDLAHLTKRYTTWFRTVINGEKTNEGMQLAEWVGDSGENLLSENNNGDTDKDGVAQVVYAGGKYGTAMTMANKVIVSKR</sequence>
<reference evidence="2" key="2">
    <citation type="submission" date="2020-09" db="EMBL/GenBank/DDBJ databases">
        <authorList>
            <person name="Sun Q."/>
            <person name="Zhou Y."/>
        </authorList>
    </citation>
    <scope>NUCLEOTIDE SEQUENCE</scope>
    <source>
        <strain evidence="2">CGMCC 1.15254</strain>
    </source>
</reference>
<dbReference type="InterPro" id="IPR012341">
    <property type="entry name" value="6hp_glycosidase-like_sf"/>
</dbReference>
<accession>A0A917C1U7</accession>
<protein>
    <submittedName>
        <fullName evidence="2">Uncharacterized protein</fullName>
    </submittedName>
</protein>
<evidence type="ECO:0000313" key="3">
    <source>
        <dbReference type="Proteomes" id="UP000632498"/>
    </source>
</evidence>